<evidence type="ECO:0000256" key="11">
    <source>
        <dbReference type="HAMAP-Rule" id="MF_00392"/>
    </source>
</evidence>
<comment type="function">
    <text evidence="1 11">Condensation of UDP-2,3-diacylglucosamine and 2,3-diacylglucosamine-1-phosphate to form lipid A disaccharide, a precursor of lipid A, a phosphorylated glycolipid that anchors the lipopolysaccharide to the outer membrane of the cell.</text>
</comment>
<dbReference type="AlphaFoldDB" id="A0A364LIH2"/>
<dbReference type="EC" id="2.4.1.182" evidence="3 11"/>
<comment type="pathway">
    <text evidence="11">Bacterial outer membrane biogenesis; LPS lipid A biosynthesis.</text>
</comment>
<evidence type="ECO:0000313" key="13">
    <source>
        <dbReference type="Proteomes" id="UP000249458"/>
    </source>
</evidence>
<name>A0A364LIH2_9GAMM</name>
<evidence type="ECO:0000256" key="8">
    <source>
        <dbReference type="ARBA" id="ARBA00022679"/>
    </source>
</evidence>
<dbReference type="InterPro" id="IPR003835">
    <property type="entry name" value="Glyco_trans_19"/>
</dbReference>
<keyword evidence="6 11" id="KW-0441">Lipid A biosynthesis</keyword>
<dbReference type="PANTHER" id="PTHR30372:SF4">
    <property type="entry name" value="LIPID-A-DISACCHARIDE SYNTHASE, MITOCHONDRIAL-RELATED"/>
    <property type="match status" value="1"/>
</dbReference>
<keyword evidence="9 11" id="KW-0443">Lipid metabolism</keyword>
<evidence type="ECO:0000313" key="12">
    <source>
        <dbReference type="EMBL" id="RAP36222.1"/>
    </source>
</evidence>
<evidence type="ECO:0000256" key="6">
    <source>
        <dbReference type="ARBA" id="ARBA00022556"/>
    </source>
</evidence>
<proteinExistence type="inferred from homology"/>
<dbReference type="RefSeq" id="WP_112219597.1">
    <property type="nucleotide sequence ID" value="NZ_MVJN01000006.1"/>
</dbReference>
<comment type="caution">
    <text evidence="12">The sequence shown here is derived from an EMBL/GenBank/DDBJ whole genome shotgun (WGS) entry which is preliminary data.</text>
</comment>
<dbReference type="UniPathway" id="UPA00973"/>
<sequence length="381" mass="42879">MLTSKKLVIIAGEESGDVHAAELVRRLLNKDPGLQFSGIGGRHMQEAGVFLVNDLARYAVTGLTEVLKHIRVIKKAFKEIKTHLEKNPPDLLILVDYPGFNLRLARFAKQQLNLKIIYYISPQIWAWKPQRIHTIKACVDKMAVILPFEKTLYQQAGVPVSFVGHPLVKKIPHFENSESLRQTLNLPANRKLVALLPGSRLNEINHHMPVFVQTIQQLNTIRSDLHFVIPIAKTLNSERVKQFVQAGIRNISFLNGQSLEAAACSDCVVVASGTASLETALLKKPMCIVYKGNLLSYLVAMKVIRVKYFGLCNLLTNKMVAPELLQYDFNVHELAKMIENLLDDQAFTQRMLRQLHEMKVSLSTEAADESIDELVLNELSS</sequence>
<evidence type="ECO:0000256" key="7">
    <source>
        <dbReference type="ARBA" id="ARBA00022676"/>
    </source>
</evidence>
<dbReference type="PANTHER" id="PTHR30372">
    <property type="entry name" value="LIPID-A-DISACCHARIDE SYNTHASE"/>
    <property type="match status" value="1"/>
</dbReference>
<gene>
    <name evidence="11" type="primary">lpxB</name>
    <name evidence="12" type="ORF">B1207_08720</name>
</gene>
<dbReference type="GO" id="GO:0016020">
    <property type="term" value="C:membrane"/>
    <property type="evidence" value="ECO:0007669"/>
    <property type="project" value="GOC"/>
</dbReference>
<dbReference type="GO" id="GO:0009245">
    <property type="term" value="P:lipid A biosynthetic process"/>
    <property type="evidence" value="ECO:0007669"/>
    <property type="project" value="UniProtKB-UniRule"/>
</dbReference>
<accession>A0A364LIH2</accession>
<evidence type="ECO:0000256" key="3">
    <source>
        <dbReference type="ARBA" id="ARBA00012687"/>
    </source>
</evidence>
<dbReference type="HAMAP" id="MF_00392">
    <property type="entry name" value="LpxB"/>
    <property type="match status" value="1"/>
</dbReference>
<comment type="similarity">
    <text evidence="2 11">Belongs to the LpxB family.</text>
</comment>
<keyword evidence="8 11" id="KW-0808">Transferase</keyword>
<reference evidence="12 13" key="1">
    <citation type="submission" date="2017-02" db="EMBL/GenBank/DDBJ databases">
        <title>Legionella quilivanii strain from human: case report and whole genome sequencing analysis.</title>
        <authorList>
            <person name="Lalancette C."/>
            <person name="Leduc J.-M."/>
            <person name="Levesque S."/>
            <person name="Fournier E."/>
            <person name="Saoud J."/>
            <person name="Faucher S.P."/>
            <person name="Bernard K."/>
            <person name="Martineau C."/>
            <person name="Longtin J."/>
        </authorList>
    </citation>
    <scope>NUCLEOTIDE SEQUENCE [LARGE SCALE GENOMIC DNA]</scope>
    <source>
        <strain evidence="12 13">ID143958</strain>
    </source>
</reference>
<organism evidence="12 13">
    <name type="scientific">Legionella quinlivanii</name>
    <dbReference type="NCBI Taxonomy" id="45073"/>
    <lineage>
        <taxon>Bacteria</taxon>
        <taxon>Pseudomonadati</taxon>
        <taxon>Pseudomonadota</taxon>
        <taxon>Gammaproteobacteria</taxon>
        <taxon>Legionellales</taxon>
        <taxon>Legionellaceae</taxon>
        <taxon>Legionella</taxon>
    </lineage>
</organism>
<keyword evidence="7 11" id="KW-0328">Glycosyltransferase</keyword>
<evidence type="ECO:0000256" key="2">
    <source>
        <dbReference type="ARBA" id="ARBA00007868"/>
    </source>
</evidence>
<dbReference type="Pfam" id="PF02684">
    <property type="entry name" value="LpxB"/>
    <property type="match status" value="1"/>
</dbReference>
<evidence type="ECO:0000256" key="5">
    <source>
        <dbReference type="ARBA" id="ARBA00022516"/>
    </source>
</evidence>
<evidence type="ECO:0000256" key="10">
    <source>
        <dbReference type="ARBA" id="ARBA00048975"/>
    </source>
</evidence>
<dbReference type="GO" id="GO:0008915">
    <property type="term" value="F:lipid-A-disaccharide synthase activity"/>
    <property type="evidence" value="ECO:0007669"/>
    <property type="project" value="UniProtKB-UniRule"/>
</dbReference>
<dbReference type="NCBIfam" id="TIGR00215">
    <property type="entry name" value="lpxB"/>
    <property type="match status" value="1"/>
</dbReference>
<evidence type="ECO:0000256" key="1">
    <source>
        <dbReference type="ARBA" id="ARBA00002056"/>
    </source>
</evidence>
<dbReference type="SUPFAM" id="SSF53756">
    <property type="entry name" value="UDP-Glycosyltransferase/glycogen phosphorylase"/>
    <property type="match status" value="1"/>
</dbReference>
<dbReference type="GO" id="GO:0005543">
    <property type="term" value="F:phospholipid binding"/>
    <property type="evidence" value="ECO:0007669"/>
    <property type="project" value="TreeGrafter"/>
</dbReference>
<dbReference type="Proteomes" id="UP000249458">
    <property type="component" value="Unassembled WGS sequence"/>
</dbReference>
<evidence type="ECO:0000256" key="9">
    <source>
        <dbReference type="ARBA" id="ARBA00023098"/>
    </source>
</evidence>
<keyword evidence="5 11" id="KW-0444">Lipid biosynthesis</keyword>
<dbReference type="EMBL" id="MVJN01000006">
    <property type="protein sequence ID" value="RAP36222.1"/>
    <property type="molecule type" value="Genomic_DNA"/>
</dbReference>
<evidence type="ECO:0000256" key="4">
    <source>
        <dbReference type="ARBA" id="ARBA00020902"/>
    </source>
</evidence>
<comment type="catalytic activity">
    <reaction evidence="10 11">
        <text>a lipid X + a UDP-2-N,3-O-bis[(3R)-3-hydroxyacyl]-alpha-D-glucosamine = a lipid A disaccharide + UDP + H(+)</text>
        <dbReference type="Rhea" id="RHEA:67828"/>
        <dbReference type="ChEBI" id="CHEBI:15378"/>
        <dbReference type="ChEBI" id="CHEBI:58223"/>
        <dbReference type="ChEBI" id="CHEBI:137748"/>
        <dbReference type="ChEBI" id="CHEBI:176338"/>
        <dbReference type="ChEBI" id="CHEBI:176343"/>
        <dbReference type="EC" id="2.4.1.182"/>
    </reaction>
</comment>
<protein>
    <recommendedName>
        <fullName evidence="4 11">Lipid-A-disaccharide synthase</fullName>
        <ecNumber evidence="3 11">2.4.1.182</ecNumber>
    </recommendedName>
</protein>